<dbReference type="InterPro" id="IPR007527">
    <property type="entry name" value="Znf_SWIM"/>
</dbReference>
<keyword evidence="1" id="KW-0479">Metal-binding</keyword>
<feature type="compositionally biased region" description="Basic residues" evidence="4">
    <location>
        <begin position="223"/>
        <end position="233"/>
    </location>
</feature>
<comment type="caution">
    <text evidence="6">The sequence shown here is derived from an EMBL/GenBank/DDBJ whole genome shotgun (WGS) entry which is preliminary data.</text>
</comment>
<dbReference type="PANTHER" id="PTHR31973:SF190">
    <property type="entry name" value="MULE TRANSPOSASE DOMAIN-CONTAINING PROTEIN"/>
    <property type="match status" value="1"/>
</dbReference>
<evidence type="ECO:0000256" key="1">
    <source>
        <dbReference type="ARBA" id="ARBA00022723"/>
    </source>
</evidence>
<dbReference type="GO" id="GO:0008270">
    <property type="term" value="F:zinc ion binding"/>
    <property type="evidence" value="ECO:0007669"/>
    <property type="project" value="UniProtKB-KW"/>
</dbReference>
<proteinExistence type="predicted"/>
<dbReference type="EMBL" id="NBSK02000002">
    <property type="protein sequence ID" value="KAJ0224043.1"/>
    <property type="molecule type" value="Genomic_DNA"/>
</dbReference>
<dbReference type="PANTHER" id="PTHR31973">
    <property type="entry name" value="POLYPROTEIN, PUTATIVE-RELATED"/>
    <property type="match status" value="1"/>
</dbReference>
<evidence type="ECO:0000313" key="7">
    <source>
        <dbReference type="Proteomes" id="UP000235145"/>
    </source>
</evidence>
<dbReference type="Proteomes" id="UP000235145">
    <property type="component" value="Unassembled WGS sequence"/>
</dbReference>
<feature type="compositionally biased region" description="Basic and acidic residues" evidence="4">
    <location>
        <begin position="234"/>
        <end position="245"/>
    </location>
</feature>
<accession>A0A9R1WHV5</accession>
<dbReference type="InterPro" id="IPR006564">
    <property type="entry name" value="Znf_PMZ"/>
</dbReference>
<keyword evidence="3" id="KW-0862">Zinc</keyword>
<feature type="domain" description="Zinc finger PMZ-type" evidence="5">
    <location>
        <begin position="147"/>
        <end position="170"/>
    </location>
</feature>
<keyword evidence="2" id="KW-0863">Zinc-finger</keyword>
<evidence type="ECO:0000256" key="2">
    <source>
        <dbReference type="ARBA" id="ARBA00022771"/>
    </source>
</evidence>
<keyword evidence="7" id="KW-1185">Reference proteome</keyword>
<evidence type="ECO:0000313" key="6">
    <source>
        <dbReference type="EMBL" id="KAJ0224043.1"/>
    </source>
</evidence>
<evidence type="ECO:0000256" key="3">
    <source>
        <dbReference type="ARBA" id="ARBA00022833"/>
    </source>
</evidence>
<feature type="region of interest" description="Disordered" evidence="4">
    <location>
        <begin position="217"/>
        <end position="261"/>
    </location>
</feature>
<evidence type="ECO:0000259" key="5">
    <source>
        <dbReference type="SMART" id="SM00575"/>
    </source>
</evidence>
<reference evidence="6 7" key="1">
    <citation type="journal article" date="2017" name="Nat. Commun.">
        <title>Genome assembly with in vitro proximity ligation data and whole-genome triplication in lettuce.</title>
        <authorList>
            <person name="Reyes-Chin-Wo S."/>
            <person name="Wang Z."/>
            <person name="Yang X."/>
            <person name="Kozik A."/>
            <person name="Arikit S."/>
            <person name="Song C."/>
            <person name="Xia L."/>
            <person name="Froenicke L."/>
            <person name="Lavelle D.O."/>
            <person name="Truco M.J."/>
            <person name="Xia R."/>
            <person name="Zhu S."/>
            <person name="Xu C."/>
            <person name="Xu H."/>
            <person name="Xu X."/>
            <person name="Cox K."/>
            <person name="Korf I."/>
            <person name="Meyers B.C."/>
            <person name="Michelmore R.W."/>
        </authorList>
    </citation>
    <scope>NUCLEOTIDE SEQUENCE [LARGE SCALE GENOMIC DNA]</scope>
    <source>
        <strain evidence="7">cv. Salinas</strain>
        <tissue evidence="6">Seedlings</tissue>
    </source>
</reference>
<sequence>MGRRQGALKVRYTRLNPTQQSQLELFKNNFKRNIKLDSVFTRDCRLPFLSCSHVLSTVFVSVPEFNHRMKEFSSYDIEAYNWLKQIPPQHWARSHFIASDMLLNNLYEVFNSKLIEGRDKPLITCLEYIREYMMKTICNVIKVKNNCRKWELTGLPCKHVIAVLNDKADNGEEVGELHTYAHRVHWLETWKATYVYKVEPIKVRAMWPISDCPIKITPPLHHNQPRRPKKKRRQSVEEKSQKKGDNGASGSQSHVASGSGKLTRKFIKVTCNKCKNKGHNTRTCKGQGGK</sequence>
<evidence type="ECO:0000256" key="4">
    <source>
        <dbReference type="SAM" id="MobiDB-lite"/>
    </source>
</evidence>
<dbReference type="Pfam" id="PF04434">
    <property type="entry name" value="SWIM"/>
    <property type="match status" value="1"/>
</dbReference>
<protein>
    <recommendedName>
        <fullName evidence="5">Zinc finger PMZ-type domain-containing protein</fullName>
    </recommendedName>
</protein>
<organism evidence="6 7">
    <name type="scientific">Lactuca sativa</name>
    <name type="common">Garden lettuce</name>
    <dbReference type="NCBI Taxonomy" id="4236"/>
    <lineage>
        <taxon>Eukaryota</taxon>
        <taxon>Viridiplantae</taxon>
        <taxon>Streptophyta</taxon>
        <taxon>Embryophyta</taxon>
        <taxon>Tracheophyta</taxon>
        <taxon>Spermatophyta</taxon>
        <taxon>Magnoliopsida</taxon>
        <taxon>eudicotyledons</taxon>
        <taxon>Gunneridae</taxon>
        <taxon>Pentapetalae</taxon>
        <taxon>asterids</taxon>
        <taxon>campanulids</taxon>
        <taxon>Asterales</taxon>
        <taxon>Asteraceae</taxon>
        <taxon>Cichorioideae</taxon>
        <taxon>Cichorieae</taxon>
        <taxon>Lactucinae</taxon>
        <taxon>Lactuca</taxon>
    </lineage>
</organism>
<dbReference type="AlphaFoldDB" id="A0A9R1WHV5"/>
<dbReference type="SMART" id="SM00575">
    <property type="entry name" value="ZnF_PMZ"/>
    <property type="match status" value="1"/>
</dbReference>
<gene>
    <name evidence="6" type="ORF">LSAT_V11C200090620</name>
</gene>
<name>A0A9R1WHV5_LACSA</name>